<dbReference type="Pfam" id="PF08281">
    <property type="entry name" value="Sigma70_r4_2"/>
    <property type="match status" value="1"/>
</dbReference>
<gene>
    <name evidence="9" type="ORF">rosag_38150</name>
</gene>
<name>A0AA37QBL5_9BACT</name>
<dbReference type="Gene3D" id="1.10.10.10">
    <property type="entry name" value="Winged helix-like DNA-binding domain superfamily/Winged helix DNA-binding domain"/>
    <property type="match status" value="1"/>
</dbReference>
<dbReference type="EMBL" id="BRXS01000006">
    <property type="protein sequence ID" value="GLC27302.1"/>
    <property type="molecule type" value="Genomic_DNA"/>
</dbReference>
<protein>
    <recommendedName>
        <fullName evidence="6">RNA polymerase sigma factor</fullName>
    </recommendedName>
</protein>
<dbReference type="PROSITE" id="PS01063">
    <property type="entry name" value="SIGMA70_ECF"/>
    <property type="match status" value="1"/>
</dbReference>
<evidence type="ECO:0000256" key="2">
    <source>
        <dbReference type="ARBA" id="ARBA00023015"/>
    </source>
</evidence>
<dbReference type="PANTHER" id="PTHR43133:SF8">
    <property type="entry name" value="RNA POLYMERASE SIGMA FACTOR HI_1459-RELATED"/>
    <property type="match status" value="1"/>
</dbReference>
<dbReference type="AlphaFoldDB" id="A0AA37QBL5"/>
<dbReference type="Proteomes" id="UP001161325">
    <property type="component" value="Unassembled WGS sequence"/>
</dbReference>
<dbReference type="SUPFAM" id="SSF88659">
    <property type="entry name" value="Sigma3 and sigma4 domains of RNA polymerase sigma factors"/>
    <property type="match status" value="1"/>
</dbReference>
<comment type="caution">
    <text evidence="9">The sequence shown here is derived from an EMBL/GenBank/DDBJ whole genome shotgun (WGS) entry which is preliminary data.</text>
</comment>
<dbReference type="CDD" id="cd06171">
    <property type="entry name" value="Sigma70_r4"/>
    <property type="match status" value="1"/>
</dbReference>
<sequence length="186" mass="20743">MTETIADTSNDDAVDAALVARWQAGDERAATELVRRHAPALARFAVSLGERDEVEELVQDTFVRAFQALDGFRADSSLRTWLFTIERRLVLDRRRSQARRRARESAEEADAAIGHTALDAVVASETQQRLTAALDRLTPMQREVFTLRVAEGRSYKEIAGIAGTTEGAARVHYHNAMRAMKEFVDA</sequence>
<evidence type="ECO:0000313" key="9">
    <source>
        <dbReference type="EMBL" id="GLC27302.1"/>
    </source>
</evidence>
<dbReference type="InterPro" id="IPR000838">
    <property type="entry name" value="RNA_pol_sigma70_ECF_CS"/>
</dbReference>
<keyword evidence="2 6" id="KW-0805">Transcription regulation</keyword>
<evidence type="ECO:0000256" key="6">
    <source>
        <dbReference type="RuleBase" id="RU000716"/>
    </source>
</evidence>
<evidence type="ECO:0000256" key="3">
    <source>
        <dbReference type="ARBA" id="ARBA00023082"/>
    </source>
</evidence>
<dbReference type="InterPro" id="IPR036388">
    <property type="entry name" value="WH-like_DNA-bd_sf"/>
</dbReference>
<dbReference type="InterPro" id="IPR014284">
    <property type="entry name" value="RNA_pol_sigma-70_dom"/>
</dbReference>
<dbReference type="GO" id="GO:0016987">
    <property type="term" value="F:sigma factor activity"/>
    <property type="evidence" value="ECO:0007669"/>
    <property type="project" value="UniProtKB-KW"/>
</dbReference>
<dbReference type="InterPro" id="IPR013325">
    <property type="entry name" value="RNA_pol_sigma_r2"/>
</dbReference>
<evidence type="ECO:0000256" key="4">
    <source>
        <dbReference type="ARBA" id="ARBA00023125"/>
    </source>
</evidence>
<dbReference type="PANTHER" id="PTHR43133">
    <property type="entry name" value="RNA POLYMERASE ECF-TYPE SIGMA FACTO"/>
    <property type="match status" value="1"/>
</dbReference>
<evidence type="ECO:0000259" key="8">
    <source>
        <dbReference type="Pfam" id="PF08281"/>
    </source>
</evidence>
<feature type="domain" description="RNA polymerase sigma factor 70 region 4 type 2" evidence="8">
    <location>
        <begin position="128"/>
        <end position="180"/>
    </location>
</feature>
<evidence type="ECO:0000256" key="1">
    <source>
        <dbReference type="ARBA" id="ARBA00010641"/>
    </source>
</evidence>
<feature type="domain" description="RNA polymerase sigma-70 region 2" evidence="7">
    <location>
        <begin position="33"/>
        <end position="100"/>
    </location>
</feature>
<reference evidence="9" key="1">
    <citation type="submission" date="2022-08" db="EMBL/GenBank/DDBJ databases">
        <title>Draft genome sequencing of Roseisolibacter agri AW1220.</title>
        <authorList>
            <person name="Tobiishi Y."/>
            <person name="Tonouchi A."/>
        </authorList>
    </citation>
    <scope>NUCLEOTIDE SEQUENCE</scope>
    <source>
        <strain evidence="9">AW1220</strain>
    </source>
</reference>
<dbReference type="Pfam" id="PF04542">
    <property type="entry name" value="Sigma70_r2"/>
    <property type="match status" value="1"/>
</dbReference>
<comment type="similarity">
    <text evidence="1 6">Belongs to the sigma-70 factor family. ECF subfamily.</text>
</comment>
<evidence type="ECO:0000256" key="5">
    <source>
        <dbReference type="ARBA" id="ARBA00023163"/>
    </source>
</evidence>
<dbReference type="InterPro" id="IPR039425">
    <property type="entry name" value="RNA_pol_sigma-70-like"/>
</dbReference>
<dbReference type="SUPFAM" id="SSF88946">
    <property type="entry name" value="Sigma2 domain of RNA polymerase sigma factors"/>
    <property type="match status" value="1"/>
</dbReference>
<dbReference type="Gene3D" id="1.10.1740.10">
    <property type="match status" value="1"/>
</dbReference>
<dbReference type="InterPro" id="IPR013249">
    <property type="entry name" value="RNA_pol_sigma70_r4_t2"/>
</dbReference>
<dbReference type="GO" id="GO:0003677">
    <property type="term" value="F:DNA binding"/>
    <property type="evidence" value="ECO:0007669"/>
    <property type="project" value="UniProtKB-KW"/>
</dbReference>
<keyword evidence="9" id="KW-0240">DNA-directed RNA polymerase</keyword>
<accession>A0AA37QBL5</accession>
<keyword evidence="3 6" id="KW-0731">Sigma factor</keyword>
<dbReference type="RefSeq" id="WP_284351744.1">
    <property type="nucleotide sequence ID" value="NZ_BRXS01000006.1"/>
</dbReference>
<dbReference type="GO" id="GO:0000428">
    <property type="term" value="C:DNA-directed RNA polymerase complex"/>
    <property type="evidence" value="ECO:0007669"/>
    <property type="project" value="UniProtKB-KW"/>
</dbReference>
<evidence type="ECO:0000313" key="10">
    <source>
        <dbReference type="Proteomes" id="UP001161325"/>
    </source>
</evidence>
<dbReference type="InterPro" id="IPR007627">
    <property type="entry name" value="RNA_pol_sigma70_r2"/>
</dbReference>
<organism evidence="9 10">
    <name type="scientific">Roseisolibacter agri</name>
    <dbReference type="NCBI Taxonomy" id="2014610"/>
    <lineage>
        <taxon>Bacteria</taxon>
        <taxon>Pseudomonadati</taxon>
        <taxon>Gemmatimonadota</taxon>
        <taxon>Gemmatimonadia</taxon>
        <taxon>Gemmatimonadales</taxon>
        <taxon>Gemmatimonadaceae</taxon>
        <taxon>Roseisolibacter</taxon>
    </lineage>
</organism>
<keyword evidence="10" id="KW-1185">Reference proteome</keyword>
<keyword evidence="4 6" id="KW-0238">DNA-binding</keyword>
<proteinExistence type="inferred from homology"/>
<keyword evidence="5 6" id="KW-0804">Transcription</keyword>
<dbReference type="GO" id="GO:0006352">
    <property type="term" value="P:DNA-templated transcription initiation"/>
    <property type="evidence" value="ECO:0007669"/>
    <property type="project" value="InterPro"/>
</dbReference>
<dbReference type="NCBIfam" id="TIGR02937">
    <property type="entry name" value="sigma70-ECF"/>
    <property type="match status" value="1"/>
</dbReference>
<evidence type="ECO:0000259" key="7">
    <source>
        <dbReference type="Pfam" id="PF04542"/>
    </source>
</evidence>
<dbReference type="InterPro" id="IPR013324">
    <property type="entry name" value="RNA_pol_sigma_r3/r4-like"/>
</dbReference>